<organism evidence="2 3">
    <name type="scientific">Thioalkalivibrio halophilus</name>
    <dbReference type="NCBI Taxonomy" id="252474"/>
    <lineage>
        <taxon>Bacteria</taxon>
        <taxon>Pseudomonadati</taxon>
        <taxon>Pseudomonadota</taxon>
        <taxon>Gammaproteobacteria</taxon>
        <taxon>Chromatiales</taxon>
        <taxon>Ectothiorhodospiraceae</taxon>
        <taxon>Thioalkalivibrio</taxon>
    </lineage>
</organism>
<dbReference type="AlphaFoldDB" id="A0A1V3A0E4"/>
<evidence type="ECO:0000313" key="3">
    <source>
        <dbReference type="Proteomes" id="UP000189177"/>
    </source>
</evidence>
<dbReference type="Proteomes" id="UP000189177">
    <property type="component" value="Unassembled WGS sequence"/>
</dbReference>
<dbReference type="InterPro" id="IPR025991">
    <property type="entry name" value="Chemoreceptor_zinc-bind_dom"/>
</dbReference>
<dbReference type="EMBL" id="MUZR01000009">
    <property type="protein sequence ID" value="OOC10805.1"/>
    <property type="molecule type" value="Genomic_DNA"/>
</dbReference>
<proteinExistence type="predicted"/>
<sequence length="169" mass="19408">MTKADVIKRIHRARLSHKMWVSYAHGLIEGIPLDQDKVPVAPTDCKFGQWYYGEGRGLSDLASYCRIEPPHDELHATYRRIFNILFEEQTEKPTPLARLFGSTGFDDTRRLDRARELLPHLKQCSATILTHLDRLAEDIRAMDEEEVRRRLGGYPDDASADAVCEHCES</sequence>
<comment type="caution">
    <text evidence="2">The sequence shown here is derived from an EMBL/GenBank/DDBJ whole genome shotgun (WGS) entry which is preliminary data.</text>
</comment>
<keyword evidence="3" id="KW-1185">Reference proteome</keyword>
<evidence type="ECO:0000313" key="2">
    <source>
        <dbReference type="EMBL" id="OOC10805.1"/>
    </source>
</evidence>
<feature type="domain" description="Chemoreceptor zinc-binding" evidence="1">
    <location>
        <begin position="17"/>
        <end position="81"/>
    </location>
</feature>
<name>A0A1V3A0E4_9GAMM</name>
<protein>
    <recommendedName>
        <fullName evidence="1">Chemoreceptor zinc-binding domain-containing protein</fullName>
    </recommendedName>
</protein>
<dbReference type="Pfam" id="PF13682">
    <property type="entry name" value="CZB"/>
    <property type="match status" value="1"/>
</dbReference>
<dbReference type="OrthoDB" id="9808588at2"/>
<evidence type="ECO:0000259" key="1">
    <source>
        <dbReference type="Pfam" id="PF13682"/>
    </source>
</evidence>
<gene>
    <name evidence="2" type="ORF">B1A74_03845</name>
</gene>
<reference evidence="2 3" key="1">
    <citation type="submission" date="2017-02" db="EMBL/GenBank/DDBJ databases">
        <title>Genomic diversity within the haloalkaliphilic genus Thioalkalivibrio.</title>
        <authorList>
            <person name="Ahn A.-C."/>
            <person name="Meier-Kolthoff J."/>
            <person name="Overmars L."/>
            <person name="Richter M."/>
            <person name="Woyke T."/>
            <person name="Sorokin D.Y."/>
            <person name="Muyzer G."/>
        </authorList>
    </citation>
    <scope>NUCLEOTIDE SEQUENCE [LARGE SCALE GENOMIC DNA]</scope>
    <source>
        <strain evidence="2 3">HL17</strain>
    </source>
</reference>
<dbReference type="RefSeq" id="WP_024328424.1">
    <property type="nucleotide sequence ID" value="NZ_MUZR01000009.1"/>
</dbReference>
<dbReference type="Gene3D" id="1.20.120.30">
    <property type="entry name" value="Aspartate receptor, ligand-binding domain"/>
    <property type="match status" value="1"/>
</dbReference>
<accession>A0A1V3A0E4</accession>
<dbReference type="STRING" id="252474.B1A74_03845"/>